<evidence type="ECO:0000256" key="2">
    <source>
        <dbReference type="ARBA" id="ARBA00022490"/>
    </source>
</evidence>
<dbReference type="OrthoDB" id="9794566at2"/>
<dbReference type="SUPFAM" id="SSF55729">
    <property type="entry name" value="Acyl-CoA N-acyltransferases (Nat)"/>
    <property type="match status" value="1"/>
</dbReference>
<dbReference type="InterPro" id="IPR000182">
    <property type="entry name" value="GNAT_dom"/>
</dbReference>
<dbReference type="Proteomes" id="UP000195918">
    <property type="component" value="Unassembled WGS sequence"/>
</dbReference>
<name>A0A1X6WR38_9ENTE</name>
<keyword evidence="3 7" id="KW-0808">Transferase</keyword>
<organism evidence="7 8">
    <name type="scientific">Vagococcus fluvialis bH819</name>
    <dbReference type="NCBI Taxonomy" id="1255619"/>
    <lineage>
        <taxon>Bacteria</taxon>
        <taxon>Bacillati</taxon>
        <taxon>Bacillota</taxon>
        <taxon>Bacilli</taxon>
        <taxon>Lactobacillales</taxon>
        <taxon>Enterococcaceae</taxon>
        <taxon>Vagococcus</taxon>
    </lineage>
</organism>
<dbReference type="GO" id="GO:0005737">
    <property type="term" value="C:cytoplasm"/>
    <property type="evidence" value="ECO:0007669"/>
    <property type="project" value="UniProtKB-SubCell"/>
</dbReference>
<reference evidence="8" key="1">
    <citation type="submission" date="2017-02" db="EMBL/GenBank/DDBJ databases">
        <authorList>
            <person name="Dridi B."/>
        </authorList>
    </citation>
    <scope>NUCLEOTIDE SEQUENCE [LARGE SCALE GENOMIC DNA]</scope>
    <source>
        <strain evidence="8">bH819</strain>
    </source>
</reference>
<gene>
    <name evidence="7" type="ORF">FM121_11755</name>
</gene>
<evidence type="ECO:0000313" key="7">
    <source>
        <dbReference type="EMBL" id="SLM86764.1"/>
    </source>
</evidence>
<dbReference type="PROSITE" id="PS51186">
    <property type="entry name" value="GNAT"/>
    <property type="match status" value="1"/>
</dbReference>
<keyword evidence="8" id="KW-1185">Reference proteome</keyword>
<evidence type="ECO:0000256" key="3">
    <source>
        <dbReference type="ARBA" id="ARBA00022679"/>
    </source>
</evidence>
<accession>A0A1X6WR38</accession>
<comment type="similarity">
    <text evidence="1 5">Belongs to the acetyltransferase family. RimI subfamily.</text>
</comment>
<dbReference type="Gene3D" id="3.40.630.30">
    <property type="match status" value="1"/>
</dbReference>
<dbReference type="RefSeq" id="WP_086952374.1">
    <property type="nucleotide sequence ID" value="NZ_FWFD01000015.1"/>
</dbReference>
<keyword evidence="4 7" id="KW-0012">Acyltransferase</keyword>
<evidence type="ECO:0000259" key="6">
    <source>
        <dbReference type="PROSITE" id="PS51186"/>
    </source>
</evidence>
<comment type="subcellular location">
    <subcellularLocation>
        <location evidence="5">Cytoplasm</location>
    </subcellularLocation>
</comment>
<comment type="function">
    <text evidence="5">Acetylates the N-terminal alanine of ribosomal protein bS18.</text>
</comment>
<proteinExistence type="inferred from homology"/>
<evidence type="ECO:0000313" key="8">
    <source>
        <dbReference type="Proteomes" id="UP000195918"/>
    </source>
</evidence>
<evidence type="ECO:0000256" key="1">
    <source>
        <dbReference type="ARBA" id="ARBA00005395"/>
    </source>
</evidence>
<dbReference type="PANTHER" id="PTHR43420">
    <property type="entry name" value="ACETYLTRANSFERASE"/>
    <property type="match status" value="1"/>
</dbReference>
<sequence length="149" mass="17391">MNGQQVNLSDELLAKKCVKLSEETFSTGSPWDENQFLSSLTNETHKKYFLFEENNLIGFILFSVVLDEADLLLIGVDLKFQRQAVGYQLLQEAQKELKEMTVKKIFLEVRRSNIKAIKFYQKNGFKKIGVRNNYYQSPKEDALIWMLEL</sequence>
<feature type="domain" description="N-acetyltransferase" evidence="6">
    <location>
        <begin position="4"/>
        <end position="149"/>
    </location>
</feature>
<dbReference type="NCBIfam" id="TIGR01575">
    <property type="entry name" value="rimI"/>
    <property type="match status" value="1"/>
</dbReference>
<evidence type="ECO:0000256" key="4">
    <source>
        <dbReference type="ARBA" id="ARBA00023315"/>
    </source>
</evidence>
<evidence type="ECO:0000256" key="5">
    <source>
        <dbReference type="RuleBase" id="RU363094"/>
    </source>
</evidence>
<dbReference type="InterPro" id="IPR006464">
    <property type="entry name" value="AcTrfase_RimI/Ard1"/>
</dbReference>
<dbReference type="PANTHER" id="PTHR43420:SF44">
    <property type="entry name" value="ACETYLTRANSFERASE YPEA"/>
    <property type="match status" value="1"/>
</dbReference>
<dbReference type="Pfam" id="PF00583">
    <property type="entry name" value="Acetyltransf_1"/>
    <property type="match status" value="1"/>
</dbReference>
<dbReference type="EC" id="2.3.1.266" evidence="5"/>
<dbReference type="InterPro" id="IPR050680">
    <property type="entry name" value="YpeA/RimI_acetyltransf"/>
</dbReference>
<dbReference type="InterPro" id="IPR016181">
    <property type="entry name" value="Acyl_CoA_acyltransferase"/>
</dbReference>
<dbReference type="AlphaFoldDB" id="A0A1X6WR38"/>
<comment type="catalytic activity">
    <reaction evidence="5">
        <text>N-terminal L-alanyl-[ribosomal protein bS18] + acetyl-CoA = N-terminal N(alpha)-acetyl-L-alanyl-[ribosomal protein bS18] + CoA + H(+)</text>
        <dbReference type="Rhea" id="RHEA:43756"/>
        <dbReference type="Rhea" id="RHEA-COMP:10676"/>
        <dbReference type="Rhea" id="RHEA-COMP:10677"/>
        <dbReference type="ChEBI" id="CHEBI:15378"/>
        <dbReference type="ChEBI" id="CHEBI:57287"/>
        <dbReference type="ChEBI" id="CHEBI:57288"/>
        <dbReference type="ChEBI" id="CHEBI:64718"/>
        <dbReference type="ChEBI" id="CHEBI:83683"/>
        <dbReference type="EC" id="2.3.1.266"/>
    </reaction>
</comment>
<dbReference type="EMBL" id="FWFD01000015">
    <property type="protein sequence ID" value="SLM86764.1"/>
    <property type="molecule type" value="Genomic_DNA"/>
</dbReference>
<dbReference type="GO" id="GO:0008999">
    <property type="term" value="F:protein-N-terminal-alanine acetyltransferase activity"/>
    <property type="evidence" value="ECO:0007669"/>
    <property type="project" value="UniProtKB-EC"/>
</dbReference>
<protein>
    <recommendedName>
        <fullName evidence="5">[Ribosomal protein bS18]-alanine N-acetyltransferase</fullName>
        <ecNumber evidence="5">2.3.1.266</ecNumber>
    </recommendedName>
</protein>
<keyword evidence="2 5" id="KW-0963">Cytoplasm</keyword>
<dbReference type="CDD" id="cd04301">
    <property type="entry name" value="NAT_SF"/>
    <property type="match status" value="1"/>
</dbReference>